<dbReference type="GO" id="GO:0050163">
    <property type="term" value="F:oxaloacetate tautomerase activity"/>
    <property type="evidence" value="ECO:0007669"/>
    <property type="project" value="UniProtKB-ARBA"/>
</dbReference>
<dbReference type="OrthoDB" id="411064at2759"/>
<dbReference type="InterPro" id="IPR036663">
    <property type="entry name" value="Fumarylacetoacetase_C_sf"/>
</dbReference>
<dbReference type="Gene3D" id="3.90.850.10">
    <property type="entry name" value="Fumarylacetoacetase-like, C-terminal domain"/>
    <property type="match status" value="1"/>
</dbReference>
<dbReference type="Pfam" id="PF01557">
    <property type="entry name" value="FAA_hydrolase"/>
    <property type="match status" value="1"/>
</dbReference>
<dbReference type="GeneID" id="28857461"/>
<evidence type="ECO:0000256" key="1">
    <source>
        <dbReference type="ARBA" id="ARBA00010211"/>
    </source>
</evidence>
<reference evidence="4 5" key="1">
    <citation type="journal article" date="2016" name="PLoS Pathog.">
        <title>Biosynthesis of antibiotic leucinostatins in bio-control fungus Purpureocillium lilacinum and their inhibition on phytophthora revealed by genome mining.</title>
        <authorList>
            <person name="Wang G."/>
            <person name="Liu Z."/>
            <person name="Lin R."/>
            <person name="Li E."/>
            <person name="Mao Z."/>
            <person name="Ling J."/>
            <person name="Yang Y."/>
            <person name="Yin W.B."/>
            <person name="Xie B."/>
        </authorList>
    </citation>
    <scope>NUCLEOTIDE SEQUENCE [LARGE SCALE GENOMIC DNA]</scope>
    <source>
        <strain evidence="4">170</strain>
    </source>
</reference>
<dbReference type="Proteomes" id="UP000078397">
    <property type="component" value="Unassembled WGS sequence"/>
</dbReference>
<comment type="similarity">
    <text evidence="1">Belongs to the FAH family.</text>
</comment>
<dbReference type="PANTHER" id="PTHR11820:SF7">
    <property type="entry name" value="ACYLPYRUVASE FAHD1, MITOCHONDRIAL"/>
    <property type="match status" value="1"/>
</dbReference>
<dbReference type="AlphaFoldDB" id="A0A179FPU2"/>
<keyword evidence="5" id="KW-1185">Reference proteome</keyword>
<evidence type="ECO:0000259" key="3">
    <source>
        <dbReference type="Pfam" id="PF01557"/>
    </source>
</evidence>
<keyword evidence="4" id="KW-0378">Hydrolase</keyword>
<dbReference type="GO" id="GO:0006107">
    <property type="term" value="P:oxaloacetate metabolic process"/>
    <property type="evidence" value="ECO:0007669"/>
    <property type="project" value="UniProtKB-ARBA"/>
</dbReference>
<dbReference type="GO" id="GO:0018773">
    <property type="term" value="F:acetylpyruvate hydrolase activity"/>
    <property type="evidence" value="ECO:0007669"/>
    <property type="project" value="TreeGrafter"/>
</dbReference>
<dbReference type="STRING" id="1380566.A0A179FPU2"/>
<accession>A0A179FPU2</accession>
<dbReference type="InterPro" id="IPR011234">
    <property type="entry name" value="Fumarylacetoacetase-like_C"/>
</dbReference>
<dbReference type="EMBL" id="LSBJ02000003">
    <property type="protein sequence ID" value="OAQ67646.1"/>
    <property type="molecule type" value="Genomic_DNA"/>
</dbReference>
<name>A0A179FPU2_METCM</name>
<dbReference type="KEGG" id="pchm:VFPPC_15714"/>
<dbReference type="RefSeq" id="XP_018144496.1">
    <property type="nucleotide sequence ID" value="XM_018293467.1"/>
</dbReference>
<evidence type="ECO:0000313" key="5">
    <source>
        <dbReference type="Proteomes" id="UP000078397"/>
    </source>
</evidence>
<dbReference type="GO" id="GO:0046872">
    <property type="term" value="F:metal ion binding"/>
    <property type="evidence" value="ECO:0007669"/>
    <property type="project" value="UniProtKB-KW"/>
</dbReference>
<dbReference type="FunFam" id="3.90.850.10:FF:000002">
    <property type="entry name" value="2-hydroxyhepta-2,4-diene-1,7-dioate isomerase"/>
    <property type="match status" value="1"/>
</dbReference>
<comment type="caution">
    <text evidence="4">The sequence shown here is derived from an EMBL/GenBank/DDBJ whole genome shotgun (WGS) entry which is preliminary data.</text>
</comment>
<dbReference type="PANTHER" id="PTHR11820">
    <property type="entry name" value="ACYLPYRUVASE"/>
    <property type="match status" value="1"/>
</dbReference>
<dbReference type="SUPFAM" id="SSF56529">
    <property type="entry name" value="FAH"/>
    <property type="match status" value="1"/>
</dbReference>
<gene>
    <name evidence="4" type="ORF">VFPPC_15714</name>
</gene>
<feature type="domain" description="Fumarylacetoacetase-like C-terminal" evidence="3">
    <location>
        <begin position="79"/>
        <end position="286"/>
    </location>
</feature>
<organism evidence="4 5">
    <name type="scientific">Pochonia chlamydosporia 170</name>
    <dbReference type="NCBI Taxonomy" id="1380566"/>
    <lineage>
        <taxon>Eukaryota</taxon>
        <taxon>Fungi</taxon>
        <taxon>Dikarya</taxon>
        <taxon>Ascomycota</taxon>
        <taxon>Pezizomycotina</taxon>
        <taxon>Sordariomycetes</taxon>
        <taxon>Hypocreomycetidae</taxon>
        <taxon>Hypocreales</taxon>
        <taxon>Clavicipitaceae</taxon>
        <taxon>Pochonia</taxon>
    </lineage>
</organism>
<protein>
    <submittedName>
        <fullName evidence="4">Fumarylacetoacetate hydrolase protein</fullName>
    </submittedName>
</protein>
<sequence>MEAISQWSRFVRFISEDGRELCGEPVDSTIDVGLALASDETVAVRVLNCSSPLEKGSFTGEIASIKKLLSPLSPEEVGTIRCIGLNFKDHAAELKAPIPSIPEVFMKPSQCINNPLDPVFLPSSAGNAVDAEVELAVVIAKDCKNVSVGSAMDYVLGYTSANDITARDVQGQTSQWGYCKGYDGFCPLGPVLVSKELLPDPGNLVLRTELDGQVLQDGATEQMIFSVAEIISHLSKDTTLPRGTVILTGTPSGIGHSYVPPRYLKAGSQLRIQISNGIGTLANTIVSESATQARL</sequence>
<proteinExistence type="inferred from homology"/>
<keyword evidence="2" id="KW-0479">Metal-binding</keyword>
<evidence type="ECO:0000313" key="4">
    <source>
        <dbReference type="EMBL" id="OAQ67646.1"/>
    </source>
</evidence>
<evidence type="ECO:0000256" key="2">
    <source>
        <dbReference type="ARBA" id="ARBA00022723"/>
    </source>
</evidence>